<dbReference type="InterPro" id="IPR006169">
    <property type="entry name" value="GTP1_OBG_dom"/>
</dbReference>
<feature type="domain" description="Obg" evidence="12">
    <location>
        <begin position="1"/>
        <end position="158"/>
    </location>
</feature>
<dbReference type="NCBIfam" id="NF008956">
    <property type="entry name" value="PRK12299.1"/>
    <property type="match status" value="1"/>
</dbReference>
<feature type="domain" description="OBG-type G" evidence="10">
    <location>
        <begin position="159"/>
        <end position="329"/>
    </location>
</feature>
<protein>
    <recommendedName>
        <fullName evidence="9">GTPase Obg</fullName>
        <ecNumber evidence="9">3.6.5.-</ecNumber>
    </recommendedName>
    <alternativeName>
        <fullName evidence="9">GTP-binding protein Obg</fullName>
    </alternativeName>
</protein>
<dbReference type="InterPro" id="IPR006074">
    <property type="entry name" value="GTP1-OBG_CS"/>
</dbReference>
<comment type="caution">
    <text evidence="13">The sequence shown here is derived from an EMBL/GenBank/DDBJ whole genome shotgun (WGS) entry which is preliminary data.</text>
</comment>
<dbReference type="PROSITE" id="PS51710">
    <property type="entry name" value="G_OBG"/>
    <property type="match status" value="1"/>
</dbReference>
<evidence type="ECO:0000259" key="12">
    <source>
        <dbReference type="PROSITE" id="PS51883"/>
    </source>
</evidence>
<dbReference type="InterPro" id="IPR045086">
    <property type="entry name" value="OBG_GTPase"/>
</dbReference>
<dbReference type="PANTHER" id="PTHR11702:SF31">
    <property type="entry name" value="MITOCHONDRIAL RIBOSOME-ASSOCIATED GTPASE 2"/>
    <property type="match status" value="1"/>
</dbReference>
<evidence type="ECO:0000256" key="6">
    <source>
        <dbReference type="ARBA" id="ARBA00022801"/>
    </source>
</evidence>
<dbReference type="Pfam" id="PF01018">
    <property type="entry name" value="GTP1_OBG"/>
    <property type="match status" value="1"/>
</dbReference>
<dbReference type="EC" id="3.6.5.-" evidence="9"/>
<feature type="binding site" evidence="9">
    <location>
        <position position="172"/>
    </location>
    <ligand>
        <name>Mg(2+)</name>
        <dbReference type="ChEBI" id="CHEBI:18420"/>
    </ligand>
</feature>
<dbReference type="InterPro" id="IPR036726">
    <property type="entry name" value="GTP1_OBG_dom_sf"/>
</dbReference>
<accession>A0ABT2PXJ2</accession>
<dbReference type="Proteomes" id="UP001209076">
    <property type="component" value="Unassembled WGS sequence"/>
</dbReference>
<evidence type="ECO:0000256" key="3">
    <source>
        <dbReference type="ARBA" id="ARBA00022490"/>
    </source>
</evidence>
<dbReference type="PRINTS" id="PR00326">
    <property type="entry name" value="GTP1OBG"/>
</dbReference>
<dbReference type="InterPro" id="IPR015349">
    <property type="entry name" value="OCT_dom"/>
</dbReference>
<feature type="binding site" evidence="9">
    <location>
        <begin position="165"/>
        <end position="172"/>
    </location>
    <ligand>
        <name>GTP</name>
        <dbReference type="ChEBI" id="CHEBI:37565"/>
    </ligand>
</feature>
<comment type="cofactor">
    <cofactor evidence="1 9">
        <name>Mg(2+)</name>
        <dbReference type="ChEBI" id="CHEBI:18420"/>
    </cofactor>
</comment>
<evidence type="ECO:0000259" key="10">
    <source>
        <dbReference type="PROSITE" id="PS51710"/>
    </source>
</evidence>
<keyword evidence="7 9" id="KW-0460">Magnesium</keyword>
<dbReference type="SUPFAM" id="SSF102741">
    <property type="entry name" value="Obg GTP-binding protein C-terminal domain"/>
    <property type="match status" value="1"/>
</dbReference>
<comment type="subcellular location">
    <subcellularLocation>
        <location evidence="9">Cytoplasm</location>
    </subcellularLocation>
</comment>
<feature type="binding site" evidence="9">
    <location>
        <begin position="282"/>
        <end position="285"/>
    </location>
    <ligand>
        <name>GTP</name>
        <dbReference type="ChEBI" id="CHEBI:37565"/>
    </ligand>
</feature>
<feature type="binding site" evidence="9">
    <location>
        <begin position="212"/>
        <end position="215"/>
    </location>
    <ligand>
        <name>GTP</name>
        <dbReference type="ChEBI" id="CHEBI:37565"/>
    </ligand>
</feature>
<dbReference type="NCBIfam" id="TIGR02729">
    <property type="entry name" value="Obg_CgtA"/>
    <property type="match status" value="1"/>
</dbReference>
<evidence type="ECO:0000313" key="14">
    <source>
        <dbReference type="Proteomes" id="UP001209076"/>
    </source>
</evidence>
<dbReference type="HAMAP" id="MF_01454">
    <property type="entry name" value="GTPase_Obg"/>
    <property type="match status" value="1"/>
</dbReference>
<dbReference type="Pfam" id="PF09269">
    <property type="entry name" value="DUF1967"/>
    <property type="match status" value="1"/>
</dbReference>
<feature type="domain" description="OCT" evidence="11">
    <location>
        <begin position="343"/>
        <end position="422"/>
    </location>
</feature>
<dbReference type="PANTHER" id="PTHR11702">
    <property type="entry name" value="DEVELOPMENTALLY REGULATED GTP-BINDING PROTEIN-RELATED"/>
    <property type="match status" value="1"/>
</dbReference>
<dbReference type="NCBIfam" id="NF008954">
    <property type="entry name" value="PRK12296.1"/>
    <property type="match status" value="1"/>
</dbReference>
<reference evidence="14" key="1">
    <citation type="submission" date="2023-07" db="EMBL/GenBank/DDBJ databases">
        <title>Novel Mycoplasma species identified in domestic and wild animals.</title>
        <authorList>
            <person name="Volokhov D.V."/>
            <person name="Furtak V.A."/>
            <person name="Zagorodnyaya T.A."/>
        </authorList>
    </citation>
    <scope>NUCLEOTIDE SEQUENCE [LARGE SCALE GENOMIC DNA]</scope>
    <source>
        <strain evidence="14">92-19</strain>
    </source>
</reference>
<dbReference type="EMBL" id="JAOEGN010000008">
    <property type="protein sequence ID" value="MCU0105049.1"/>
    <property type="molecule type" value="Genomic_DNA"/>
</dbReference>
<feature type="binding site" evidence="9">
    <location>
        <begin position="190"/>
        <end position="194"/>
    </location>
    <ligand>
        <name>GTP</name>
        <dbReference type="ChEBI" id="CHEBI:37565"/>
    </ligand>
</feature>
<dbReference type="Gene3D" id="2.70.210.12">
    <property type="entry name" value="GTP1/OBG domain"/>
    <property type="match status" value="1"/>
</dbReference>
<evidence type="ECO:0000256" key="8">
    <source>
        <dbReference type="ARBA" id="ARBA00023134"/>
    </source>
</evidence>
<evidence type="ECO:0000256" key="9">
    <source>
        <dbReference type="HAMAP-Rule" id="MF_01454"/>
    </source>
</evidence>
<dbReference type="InterPro" id="IPR036346">
    <property type="entry name" value="GTP-bd_prot_GTP1/OBG_C_sf"/>
</dbReference>
<dbReference type="PIRSF" id="PIRSF002401">
    <property type="entry name" value="GTP_bd_Obg/CgtA"/>
    <property type="match status" value="1"/>
</dbReference>
<evidence type="ECO:0000256" key="4">
    <source>
        <dbReference type="ARBA" id="ARBA00022723"/>
    </source>
</evidence>
<evidence type="ECO:0000256" key="7">
    <source>
        <dbReference type="ARBA" id="ARBA00022842"/>
    </source>
</evidence>
<dbReference type="PROSITE" id="PS00905">
    <property type="entry name" value="GTP1_OBG"/>
    <property type="match status" value="1"/>
</dbReference>
<dbReference type="InterPro" id="IPR006073">
    <property type="entry name" value="GTP-bd"/>
</dbReference>
<dbReference type="SUPFAM" id="SSF52540">
    <property type="entry name" value="P-loop containing nucleoside triphosphate hydrolases"/>
    <property type="match status" value="1"/>
</dbReference>
<evidence type="ECO:0000256" key="5">
    <source>
        <dbReference type="ARBA" id="ARBA00022741"/>
    </source>
</evidence>
<dbReference type="Gene3D" id="3.40.50.300">
    <property type="entry name" value="P-loop containing nucleotide triphosphate hydrolases"/>
    <property type="match status" value="1"/>
</dbReference>
<keyword evidence="8 9" id="KW-0342">GTP-binding</keyword>
<keyword evidence="5 9" id="KW-0547">Nucleotide-binding</keyword>
<dbReference type="RefSeq" id="WP_262096312.1">
    <property type="nucleotide sequence ID" value="NZ_JAOEGN010000008.1"/>
</dbReference>
<organism evidence="13 14">
    <name type="scientific">Paracholeplasma vituli</name>
    <dbReference type="NCBI Taxonomy" id="69473"/>
    <lineage>
        <taxon>Bacteria</taxon>
        <taxon>Bacillati</taxon>
        <taxon>Mycoplasmatota</taxon>
        <taxon>Mollicutes</taxon>
        <taxon>Acholeplasmatales</taxon>
        <taxon>Acholeplasmataceae</taxon>
        <taxon>Paracholeplasma</taxon>
    </lineage>
</organism>
<evidence type="ECO:0000313" key="13">
    <source>
        <dbReference type="EMBL" id="MCU0105049.1"/>
    </source>
</evidence>
<gene>
    <name evidence="13" type="primary">obgE</name>
    <name evidence="9" type="synonym">obg</name>
    <name evidence="13" type="ORF">N7603_05205</name>
</gene>
<evidence type="ECO:0000256" key="1">
    <source>
        <dbReference type="ARBA" id="ARBA00001946"/>
    </source>
</evidence>
<comment type="subunit">
    <text evidence="9">Monomer.</text>
</comment>
<dbReference type="InterPro" id="IPR031167">
    <property type="entry name" value="G_OBG"/>
</dbReference>
<keyword evidence="14" id="KW-1185">Reference proteome</keyword>
<comment type="function">
    <text evidence="9">An essential GTPase which binds GTP, GDP and possibly (p)ppGpp with moderate affinity, with high nucleotide exchange rates and a fairly low GTP hydrolysis rate. Plays a role in control of the cell cycle, stress response, ribosome biogenesis and in those bacteria that undergo differentiation, in morphogenesis control.</text>
</comment>
<comment type="similarity">
    <text evidence="2 9">Belongs to the TRAFAC class OBG-HflX-like GTPase superfamily. OBG GTPase family.</text>
</comment>
<dbReference type="NCBIfam" id="NF008955">
    <property type="entry name" value="PRK12297.1"/>
    <property type="match status" value="1"/>
</dbReference>
<dbReference type="CDD" id="cd01898">
    <property type="entry name" value="Obg"/>
    <property type="match status" value="1"/>
</dbReference>
<evidence type="ECO:0000256" key="2">
    <source>
        <dbReference type="ARBA" id="ARBA00007699"/>
    </source>
</evidence>
<keyword evidence="6 9" id="KW-0378">Hydrolase</keyword>
<feature type="binding site" evidence="9">
    <location>
        <position position="192"/>
    </location>
    <ligand>
        <name>Mg(2+)</name>
        <dbReference type="ChEBI" id="CHEBI:18420"/>
    </ligand>
</feature>
<dbReference type="InterPro" id="IPR014100">
    <property type="entry name" value="GTP-bd_Obg/CgtA"/>
</dbReference>
<dbReference type="PROSITE" id="PS51881">
    <property type="entry name" value="OCT"/>
    <property type="match status" value="1"/>
</dbReference>
<name>A0ABT2PXJ2_9MOLU</name>
<dbReference type="Gene3D" id="3.30.300.350">
    <property type="entry name" value="GTP-binding protein OBG, C-terminal domain"/>
    <property type="match status" value="1"/>
</dbReference>
<feature type="binding site" evidence="9">
    <location>
        <begin position="310"/>
        <end position="312"/>
    </location>
    <ligand>
        <name>GTP</name>
        <dbReference type="ChEBI" id="CHEBI:37565"/>
    </ligand>
</feature>
<proteinExistence type="inferred from homology"/>
<dbReference type="PROSITE" id="PS51883">
    <property type="entry name" value="OBG"/>
    <property type="match status" value="1"/>
</dbReference>
<sequence>MFKDEVFIKVKGGRGGDGIVAFRREKYVEYGGPAGGSGGAGGDVYFVADEGISTLLDLSFNKHLTAKDGTSGLNKSQNGRNAEHTYFRVPVGTMVFDQDTNVLIGDLTMHGQTLLLAKGGRGGRGNEAFATHRNPAPEICEKGDLGEAKNLRVELKVLADVGLVGYPSVGKSTLISSVSRAKPKIAEYHFTTLEPHLGLVYVGENQSFVMADLPGLIEGASLGAGLGIQFLKHIERCRVIIHVVEMDGLEEKNPYEDFLKINKELESYNYDLLKRPMIIAASKMDLPNAWANLEKFKEQIGDSYEVYPISSVTKQGLKELIYRTMELVETTPKFEIGEVHKNYIKNKEEAFFTIEKASDGVYVVKGEGLYRLFMRTDFTKEENVKRFARQLRSYGVDEALRKAGVKSGDNVRVFEYEFEFTD</sequence>
<dbReference type="SUPFAM" id="SSF82051">
    <property type="entry name" value="Obg GTP-binding protein N-terminal domain"/>
    <property type="match status" value="1"/>
</dbReference>
<keyword evidence="4 9" id="KW-0479">Metal-binding</keyword>
<evidence type="ECO:0000259" key="11">
    <source>
        <dbReference type="PROSITE" id="PS51881"/>
    </source>
</evidence>
<keyword evidence="3 9" id="KW-0963">Cytoplasm</keyword>
<dbReference type="InterPro" id="IPR027417">
    <property type="entry name" value="P-loop_NTPase"/>
</dbReference>
<dbReference type="NCBIfam" id="TIGR03595">
    <property type="entry name" value="Obg_CgtA_exten"/>
    <property type="match status" value="1"/>
</dbReference>
<dbReference type="Pfam" id="PF01926">
    <property type="entry name" value="MMR_HSR1"/>
    <property type="match status" value="1"/>
</dbReference>